<name>A0A8D0MNS8_PIG</name>
<dbReference type="Ensembl" id="ENSSSCT00030074997.1">
    <property type="protein sequence ID" value="ENSSSCP00030034286.1"/>
    <property type="gene ID" value="ENSSSCG00030053820.1"/>
</dbReference>
<reference evidence="1" key="1">
    <citation type="submission" date="2025-05" db="UniProtKB">
        <authorList>
            <consortium name="Ensembl"/>
        </authorList>
    </citation>
    <scope>IDENTIFICATION</scope>
</reference>
<evidence type="ECO:0000313" key="1">
    <source>
        <dbReference type="Ensembl" id="ENSSSCP00015005234.1"/>
    </source>
</evidence>
<dbReference type="AlphaFoldDB" id="A0A8D0MNS8"/>
<evidence type="ECO:0000313" key="2">
    <source>
        <dbReference type="Proteomes" id="UP000694726"/>
    </source>
</evidence>
<evidence type="ECO:0008006" key="3">
    <source>
        <dbReference type="Google" id="ProtNLM"/>
    </source>
</evidence>
<sequence>MTQKDTCTPRFITALYIIAKTWKQPKCQLTEEWIKKMWYIYTIKYYSAIKRNEIMASAATWMDLEIIMKLESKRQTSCAITYMWNLKKGYNELLCRRESDS</sequence>
<accession>A0A8D0MNS8</accession>
<dbReference type="Ensembl" id="ENSSSCT00015013500.1">
    <property type="protein sequence ID" value="ENSSSCP00015005234.1"/>
    <property type="gene ID" value="ENSSSCG00015010314.1"/>
</dbReference>
<protein>
    <recommendedName>
        <fullName evidence="3">DUF1725 domain-containing protein</fullName>
    </recommendedName>
</protein>
<dbReference type="Proteomes" id="UP000694726">
    <property type="component" value="Unplaced"/>
</dbReference>
<dbReference type="Proteomes" id="UP000694570">
    <property type="component" value="Unplaced"/>
</dbReference>
<proteinExistence type="predicted"/>
<organism evidence="1 2">
    <name type="scientific">Sus scrofa</name>
    <name type="common">Pig</name>
    <dbReference type="NCBI Taxonomy" id="9823"/>
    <lineage>
        <taxon>Eukaryota</taxon>
        <taxon>Metazoa</taxon>
        <taxon>Chordata</taxon>
        <taxon>Craniata</taxon>
        <taxon>Vertebrata</taxon>
        <taxon>Euteleostomi</taxon>
        <taxon>Mammalia</taxon>
        <taxon>Eutheria</taxon>
        <taxon>Laurasiatheria</taxon>
        <taxon>Artiodactyla</taxon>
        <taxon>Suina</taxon>
        <taxon>Suidae</taxon>
        <taxon>Sus</taxon>
    </lineage>
</organism>